<dbReference type="SMART" id="SM00538">
    <property type="entry name" value="POP4"/>
    <property type="match status" value="1"/>
</dbReference>
<organism evidence="4 5">
    <name type="scientific">Castilleja foliolosa</name>
    <dbReference type="NCBI Taxonomy" id="1961234"/>
    <lineage>
        <taxon>Eukaryota</taxon>
        <taxon>Viridiplantae</taxon>
        <taxon>Streptophyta</taxon>
        <taxon>Embryophyta</taxon>
        <taxon>Tracheophyta</taxon>
        <taxon>Spermatophyta</taxon>
        <taxon>Magnoliopsida</taxon>
        <taxon>eudicotyledons</taxon>
        <taxon>Gunneridae</taxon>
        <taxon>Pentapetalae</taxon>
        <taxon>asterids</taxon>
        <taxon>lamiids</taxon>
        <taxon>Lamiales</taxon>
        <taxon>Orobanchaceae</taxon>
        <taxon>Pedicularideae</taxon>
        <taxon>Castillejinae</taxon>
        <taxon>Castilleja</taxon>
    </lineage>
</organism>
<dbReference type="Gene3D" id="2.30.30.210">
    <property type="entry name" value="Ribonuclease P/MRP, subunit p29"/>
    <property type="match status" value="1"/>
</dbReference>
<dbReference type="InterPro" id="IPR036980">
    <property type="entry name" value="RNase_P/MRP_Rpp29_sf"/>
</dbReference>
<dbReference type="PANTHER" id="PTHR13348:SF0">
    <property type="entry name" value="RIBONUCLEASE P PROTEIN SUBUNIT P29"/>
    <property type="match status" value="1"/>
</dbReference>
<sequence length="360" mass="41112">MAERAEEEEEEVRQIPLSSNFAASHPPNSVLRRRRKTRRHLSLPEAARFFSDVSDRPLLLCEFRTECLLTVTMDDQKRRTLEALERRFAQSKSEIENKQHKTKKRPIEVEDKVANIESSNADSTSKKPRLDASAIKGNFSFFGPENKPAYFKLSHPVHKNLLPNGVEVSDGKVTVNRVLHELLQHGDAAHKYIQGSKSLKIENTILLDNFVQKSGMSSGDRNRALQNASKRSKKHMSLKQHKISGSFNLHKEFDNFKTFKPMHDKWKGYIQQLLKINQLAQCFLNADLHGAIIRVVQCKTVSYVGTRGIMVRETKETFGIITQGNKFRVVPKRGSVFVLQADCWKITMHGDKLASRNLIP</sequence>
<evidence type="ECO:0000256" key="1">
    <source>
        <dbReference type="ARBA" id="ARBA00004123"/>
    </source>
</evidence>
<dbReference type="AlphaFoldDB" id="A0ABD3DA22"/>
<keyword evidence="5" id="KW-1185">Reference proteome</keyword>
<gene>
    <name evidence="4" type="ORF">CASFOL_017087</name>
</gene>
<comment type="subcellular location">
    <subcellularLocation>
        <location evidence="1">Nucleus</location>
    </subcellularLocation>
</comment>
<dbReference type="SUPFAM" id="SSF101744">
    <property type="entry name" value="Rof/RNase P subunit-like"/>
    <property type="match status" value="1"/>
</dbReference>
<dbReference type="GO" id="GO:0006396">
    <property type="term" value="P:RNA processing"/>
    <property type="evidence" value="ECO:0007669"/>
    <property type="project" value="UniProtKB-ARBA"/>
</dbReference>
<protein>
    <submittedName>
        <fullName evidence="4">Uncharacterized protein</fullName>
    </submittedName>
</protein>
<dbReference type="EMBL" id="JAVIJP010000018">
    <property type="protein sequence ID" value="KAL3639180.1"/>
    <property type="molecule type" value="Genomic_DNA"/>
</dbReference>
<accession>A0ABD3DA22</accession>
<comment type="similarity">
    <text evidence="2">Belongs to the eukaryotic/archaeal RNase P protein component 1 family.</text>
</comment>
<dbReference type="PANTHER" id="PTHR13348">
    <property type="entry name" value="RIBONUCLEASE P SUBUNIT P29"/>
    <property type="match status" value="1"/>
</dbReference>
<reference evidence="5" key="1">
    <citation type="journal article" date="2024" name="IScience">
        <title>Strigolactones Initiate the Formation of Haustorium-like Structures in Castilleja.</title>
        <authorList>
            <person name="Buerger M."/>
            <person name="Peterson D."/>
            <person name="Chory J."/>
        </authorList>
    </citation>
    <scope>NUCLEOTIDE SEQUENCE [LARGE SCALE GENOMIC DNA]</scope>
</reference>
<dbReference type="Proteomes" id="UP001632038">
    <property type="component" value="Unassembled WGS sequence"/>
</dbReference>
<feature type="region of interest" description="Disordered" evidence="3">
    <location>
        <begin position="1"/>
        <end position="35"/>
    </location>
</feature>
<dbReference type="Pfam" id="PF01868">
    <property type="entry name" value="RNase_P-MRP_p29"/>
    <property type="match status" value="1"/>
</dbReference>
<name>A0ABD3DA22_9LAMI</name>
<dbReference type="GO" id="GO:0005634">
    <property type="term" value="C:nucleus"/>
    <property type="evidence" value="ECO:0007669"/>
    <property type="project" value="UniProtKB-SubCell"/>
</dbReference>
<evidence type="ECO:0000256" key="2">
    <source>
        <dbReference type="ARBA" id="ARBA00006181"/>
    </source>
</evidence>
<feature type="region of interest" description="Disordered" evidence="3">
    <location>
        <begin position="217"/>
        <end position="237"/>
    </location>
</feature>
<evidence type="ECO:0000256" key="3">
    <source>
        <dbReference type="SAM" id="MobiDB-lite"/>
    </source>
</evidence>
<feature type="compositionally biased region" description="Polar residues" evidence="3">
    <location>
        <begin position="217"/>
        <end position="229"/>
    </location>
</feature>
<feature type="compositionally biased region" description="Acidic residues" evidence="3">
    <location>
        <begin position="1"/>
        <end position="11"/>
    </location>
</feature>
<dbReference type="InterPro" id="IPR002730">
    <property type="entry name" value="Rpp29/RNP1"/>
</dbReference>
<proteinExistence type="inferred from homology"/>
<dbReference type="InterPro" id="IPR016848">
    <property type="entry name" value="RNase_P/MRP_Rpp29-subunit"/>
</dbReference>
<comment type="caution">
    <text evidence="4">The sequence shown here is derived from an EMBL/GenBank/DDBJ whole genome shotgun (WGS) entry which is preliminary data.</text>
</comment>
<evidence type="ECO:0000313" key="4">
    <source>
        <dbReference type="EMBL" id="KAL3639180.1"/>
    </source>
</evidence>
<evidence type="ECO:0000313" key="5">
    <source>
        <dbReference type="Proteomes" id="UP001632038"/>
    </source>
</evidence>
<dbReference type="InterPro" id="IPR023534">
    <property type="entry name" value="Rof/RNase_P-like"/>
</dbReference>